<evidence type="ECO:0000313" key="1">
    <source>
        <dbReference type="EMBL" id="KRM27477.1"/>
    </source>
</evidence>
<dbReference type="EMBL" id="AZFW01000048">
    <property type="protein sequence ID" value="KRM27477.1"/>
    <property type="molecule type" value="Genomic_DNA"/>
</dbReference>
<dbReference type="PATRIC" id="fig|1122147.4.peg.2570"/>
<accession>A0A0R1XCT4</accession>
<sequence length="52" mass="5910">MLSAGDQLNAVQWAALRRFRGGPKIAQKAGMFASQKDWRSAEIIFRRQPVSY</sequence>
<comment type="caution">
    <text evidence="1">The sequence shown here is derived from an EMBL/GenBank/DDBJ whole genome shotgun (WGS) entry which is preliminary data.</text>
</comment>
<proteinExistence type="predicted"/>
<organism evidence="1 2">
    <name type="scientific">Schleiferilactobacillus harbinensis DSM 16991</name>
    <dbReference type="NCBI Taxonomy" id="1122147"/>
    <lineage>
        <taxon>Bacteria</taxon>
        <taxon>Bacillati</taxon>
        <taxon>Bacillota</taxon>
        <taxon>Bacilli</taxon>
        <taxon>Lactobacillales</taxon>
        <taxon>Lactobacillaceae</taxon>
        <taxon>Schleiferilactobacillus</taxon>
    </lineage>
</organism>
<gene>
    <name evidence="1" type="ORF">FC91_GL002489</name>
</gene>
<evidence type="ECO:0000313" key="2">
    <source>
        <dbReference type="Proteomes" id="UP000050949"/>
    </source>
</evidence>
<dbReference type="AlphaFoldDB" id="A0A0R1XCT4"/>
<name>A0A0R1XCT4_9LACO</name>
<dbReference type="Proteomes" id="UP000050949">
    <property type="component" value="Unassembled WGS sequence"/>
</dbReference>
<protein>
    <submittedName>
        <fullName evidence="1">Uncharacterized protein</fullName>
    </submittedName>
</protein>
<reference evidence="1 2" key="1">
    <citation type="journal article" date="2015" name="Genome Announc.">
        <title>Expanding the biotechnology potential of lactobacilli through comparative genomics of 213 strains and associated genera.</title>
        <authorList>
            <person name="Sun Z."/>
            <person name="Harris H.M."/>
            <person name="McCann A."/>
            <person name="Guo C."/>
            <person name="Argimon S."/>
            <person name="Zhang W."/>
            <person name="Yang X."/>
            <person name="Jeffery I.B."/>
            <person name="Cooney J.C."/>
            <person name="Kagawa T.F."/>
            <person name="Liu W."/>
            <person name="Song Y."/>
            <person name="Salvetti E."/>
            <person name="Wrobel A."/>
            <person name="Rasinkangas P."/>
            <person name="Parkhill J."/>
            <person name="Rea M.C."/>
            <person name="O'Sullivan O."/>
            <person name="Ritari J."/>
            <person name="Douillard F.P."/>
            <person name="Paul Ross R."/>
            <person name="Yang R."/>
            <person name="Briner A.E."/>
            <person name="Felis G.E."/>
            <person name="de Vos W.M."/>
            <person name="Barrangou R."/>
            <person name="Klaenhammer T.R."/>
            <person name="Caufield P.W."/>
            <person name="Cui Y."/>
            <person name="Zhang H."/>
            <person name="O'Toole P.W."/>
        </authorList>
    </citation>
    <scope>NUCLEOTIDE SEQUENCE [LARGE SCALE GENOMIC DNA]</scope>
    <source>
        <strain evidence="1 2">DSM 16991</strain>
    </source>
</reference>